<dbReference type="SUPFAM" id="SSF160920">
    <property type="entry name" value="PSTPO5379-like"/>
    <property type="match status" value="1"/>
</dbReference>
<dbReference type="Pfam" id="PF07286">
    <property type="entry name" value="D-Glu_cyclase"/>
    <property type="match status" value="1"/>
</dbReference>
<dbReference type="InterPro" id="IPR009906">
    <property type="entry name" value="D-Glu_cyclase"/>
</dbReference>
<dbReference type="NCBIfam" id="NF003969">
    <property type="entry name" value="PRK05463.1"/>
    <property type="match status" value="1"/>
</dbReference>
<dbReference type="InterPro" id="IPR016938">
    <property type="entry name" value="UPF0317"/>
</dbReference>
<proteinExistence type="inferred from homology"/>
<keyword evidence="2" id="KW-0456">Lyase</keyword>
<dbReference type="Gene3D" id="3.40.1640.10">
    <property type="entry name" value="PSTPO5379-like"/>
    <property type="match status" value="1"/>
</dbReference>
<reference evidence="3 4" key="1">
    <citation type="journal article" date="2017" name="Front. Microbiol.">
        <title>Comparative Genomic Analysis of the Class Epsilonproteobacteria and Proposed Reclassification to Epsilonbacteraeota (phyl. nov.).</title>
        <authorList>
            <person name="Waite D.W."/>
            <person name="Vanwonterghem I."/>
            <person name="Rinke C."/>
            <person name="Parks D.H."/>
            <person name="Zhang Y."/>
            <person name="Takai K."/>
            <person name="Sievert S.M."/>
            <person name="Simon J."/>
            <person name="Campbell B.J."/>
            <person name="Hanson T.E."/>
            <person name="Woyke T."/>
            <person name="Klotz M.G."/>
            <person name="Hugenholtz P."/>
        </authorList>
    </citation>
    <scope>NUCLEOTIDE SEQUENCE [LARGE SCALE GENOMIC DNA]</scope>
    <source>
        <strain evidence="3">UBA11420</strain>
    </source>
</reference>
<evidence type="ECO:0000256" key="2">
    <source>
        <dbReference type="ARBA" id="ARBA00023239"/>
    </source>
</evidence>
<evidence type="ECO:0000313" key="3">
    <source>
        <dbReference type="EMBL" id="DAB35609.1"/>
    </source>
</evidence>
<dbReference type="GO" id="GO:0006536">
    <property type="term" value="P:glutamate metabolic process"/>
    <property type="evidence" value="ECO:0007669"/>
    <property type="project" value="TreeGrafter"/>
</dbReference>
<dbReference type="AlphaFoldDB" id="A0A2D3WEW0"/>
<dbReference type="STRING" id="366522.GCA_001548055_02398"/>
<sequence length="255" mass="28572">MTPKELRAKIAKGEFSRPTAGECPGYIQMNMVALPRQYAEGFEAFAKANSKAIPVLEIVKEGHHTEILADRADLLTEIPKYNILREGVLVETVKDITPYYTPDLVFFLIGCSFSFETALIENGMPLRHVDMQKNVAMYNTNVRLTPVEGFEGEMVVSMRPIKREKVADAYEVTGHFPQMHGAPIHSGTPEVIGIGDITRPDYGDPIEIKEGEVPLFWPCGVTPQNVITKMKLPFAITHAPGHMFVTDRKDSEYYE</sequence>
<evidence type="ECO:0000256" key="1">
    <source>
        <dbReference type="ARBA" id="ARBA00007896"/>
    </source>
</evidence>
<gene>
    <name evidence="3" type="ORF">CFH80_09230</name>
</gene>
<dbReference type="GO" id="GO:0047820">
    <property type="term" value="F:D-glutamate cyclase activity"/>
    <property type="evidence" value="ECO:0007669"/>
    <property type="project" value="TreeGrafter"/>
</dbReference>
<dbReference type="PANTHER" id="PTHR32022">
    <property type="entry name" value="D-GLUTAMATE CYCLASE, MITOCHONDRIAL"/>
    <property type="match status" value="1"/>
</dbReference>
<dbReference type="EMBL" id="DLUG01000238">
    <property type="protein sequence ID" value="DAB35609.1"/>
    <property type="molecule type" value="Genomic_DNA"/>
</dbReference>
<dbReference type="Gene3D" id="3.30.2040.10">
    <property type="entry name" value="PSTPO5379-like domain"/>
    <property type="match status" value="1"/>
</dbReference>
<dbReference type="PIRSF" id="PIRSF029755">
    <property type="entry name" value="UCP029755"/>
    <property type="match status" value="1"/>
</dbReference>
<name>A0A2D3WEW0_9BACT</name>
<dbReference type="InterPro" id="IPR038021">
    <property type="entry name" value="Putative_hydro-lyase"/>
</dbReference>
<dbReference type="FunFam" id="3.30.2040.10:FF:000001">
    <property type="entry name" value="D-glutamate cyclase, mitochondrial"/>
    <property type="match status" value="1"/>
</dbReference>
<accession>A0A2D3WEW0</accession>
<evidence type="ECO:0000313" key="4">
    <source>
        <dbReference type="Proteomes" id="UP000231638"/>
    </source>
</evidence>
<comment type="caution">
    <text evidence="3">The sequence shown here is derived from an EMBL/GenBank/DDBJ whole genome shotgun (WGS) entry which is preliminary data.</text>
</comment>
<protein>
    <submittedName>
        <fullName evidence="3">DUF1445 domain-containing protein</fullName>
    </submittedName>
</protein>
<comment type="similarity">
    <text evidence="1">Belongs to the D-glutamate cyclase family.</text>
</comment>
<dbReference type="PANTHER" id="PTHR32022:SF10">
    <property type="entry name" value="D-GLUTAMATE CYCLASE, MITOCHONDRIAL"/>
    <property type="match status" value="1"/>
</dbReference>
<dbReference type="Proteomes" id="UP000231638">
    <property type="component" value="Unassembled WGS sequence"/>
</dbReference>
<organism evidence="3 4">
    <name type="scientific">Sulfurospirillum cavolei</name>
    <dbReference type="NCBI Taxonomy" id="366522"/>
    <lineage>
        <taxon>Bacteria</taxon>
        <taxon>Pseudomonadati</taxon>
        <taxon>Campylobacterota</taxon>
        <taxon>Epsilonproteobacteria</taxon>
        <taxon>Campylobacterales</taxon>
        <taxon>Sulfurospirillaceae</taxon>
        <taxon>Sulfurospirillum</taxon>
    </lineage>
</organism>